<dbReference type="InterPro" id="IPR011712">
    <property type="entry name" value="Sig_transdc_His_kin_sub3_dim/P"/>
</dbReference>
<feature type="region of interest" description="Disordered" evidence="9">
    <location>
        <begin position="19"/>
        <end position="58"/>
    </location>
</feature>
<dbReference type="Gene3D" id="1.20.5.1930">
    <property type="match status" value="1"/>
</dbReference>
<sequence>MNSAHGHWVSITSSTNRCISKKRSRPLKTKRPGCAPTRTTDSYSFPTMADQPLSLPSAPDDDATRLGALLRQRLQADEETRHHLARTLHDELGSLLTAIKLDLSWMRRQACAQDDKVQEKLARVVGLLDDGIALKRRLIEELRPSVLAHLGLRDALAVLLDQAAATHGWAVQLDAPDPQPALPEPMALALYRITQGALDNIARHAGARRVAVALTDADGHIELTVRDDGHGVAADLLGTLPAGAHGLLEMRQRLLTFGGDLSLSGAPGAGATLVVRVPLVPASPG</sequence>
<accession>A0A4U0PWQ1</accession>
<evidence type="ECO:0000256" key="2">
    <source>
        <dbReference type="ARBA" id="ARBA00022475"/>
    </source>
</evidence>
<feature type="domain" description="Histidine kinase" evidence="10">
    <location>
        <begin position="87"/>
        <end position="281"/>
    </location>
</feature>
<comment type="caution">
    <text evidence="11">The sequence shown here is derived from an EMBL/GenBank/DDBJ whole genome shotgun (WGS) entry which is preliminary data.</text>
</comment>
<dbReference type="SUPFAM" id="SSF55874">
    <property type="entry name" value="ATPase domain of HSP90 chaperone/DNA topoisomerase II/histidine kinase"/>
    <property type="match status" value="1"/>
</dbReference>
<dbReference type="InterPro" id="IPR005467">
    <property type="entry name" value="His_kinase_dom"/>
</dbReference>
<evidence type="ECO:0000259" key="10">
    <source>
        <dbReference type="PROSITE" id="PS50109"/>
    </source>
</evidence>
<dbReference type="GO" id="GO:0005886">
    <property type="term" value="C:plasma membrane"/>
    <property type="evidence" value="ECO:0007669"/>
    <property type="project" value="UniProtKB-SubCell"/>
</dbReference>
<dbReference type="Pfam" id="PF07730">
    <property type="entry name" value="HisKA_3"/>
    <property type="match status" value="1"/>
</dbReference>
<dbReference type="GO" id="GO:0046983">
    <property type="term" value="F:protein dimerization activity"/>
    <property type="evidence" value="ECO:0007669"/>
    <property type="project" value="InterPro"/>
</dbReference>
<evidence type="ECO:0000313" key="12">
    <source>
        <dbReference type="Proteomes" id="UP000310016"/>
    </source>
</evidence>
<keyword evidence="7" id="KW-0902">Two-component regulatory system</keyword>
<dbReference type="EMBL" id="SUMF01000013">
    <property type="protein sequence ID" value="TJZ72949.1"/>
    <property type="molecule type" value="Genomic_DNA"/>
</dbReference>
<comment type="subcellular location">
    <subcellularLocation>
        <location evidence="1">Cell membrane</location>
        <topology evidence="1">Multi-pass membrane protein</topology>
    </subcellularLocation>
</comment>
<proteinExistence type="predicted"/>
<dbReference type="InterPro" id="IPR050482">
    <property type="entry name" value="Sensor_HK_TwoCompSys"/>
</dbReference>
<evidence type="ECO:0000256" key="4">
    <source>
        <dbReference type="ARBA" id="ARBA00022692"/>
    </source>
</evidence>
<dbReference type="Proteomes" id="UP000310016">
    <property type="component" value="Unassembled WGS sequence"/>
</dbReference>
<dbReference type="CDD" id="cd16917">
    <property type="entry name" value="HATPase_UhpB-NarQ-NarX-like"/>
    <property type="match status" value="1"/>
</dbReference>
<dbReference type="GO" id="GO:0000155">
    <property type="term" value="F:phosphorelay sensor kinase activity"/>
    <property type="evidence" value="ECO:0007669"/>
    <property type="project" value="InterPro"/>
</dbReference>
<evidence type="ECO:0000313" key="11">
    <source>
        <dbReference type="EMBL" id="TJZ72949.1"/>
    </source>
</evidence>
<keyword evidence="3" id="KW-0808">Transferase</keyword>
<protein>
    <submittedName>
        <fullName evidence="11">Sensor histidine kinase</fullName>
    </submittedName>
</protein>
<dbReference type="PANTHER" id="PTHR24421">
    <property type="entry name" value="NITRATE/NITRITE SENSOR PROTEIN NARX-RELATED"/>
    <property type="match status" value="1"/>
</dbReference>
<dbReference type="OrthoDB" id="9797605at2"/>
<gene>
    <name evidence="11" type="ORF">FAZ21_12070</name>
</gene>
<feature type="compositionally biased region" description="Basic residues" evidence="9">
    <location>
        <begin position="19"/>
        <end position="31"/>
    </location>
</feature>
<evidence type="ECO:0000256" key="5">
    <source>
        <dbReference type="ARBA" id="ARBA00022777"/>
    </source>
</evidence>
<dbReference type="InterPro" id="IPR036890">
    <property type="entry name" value="HATPase_C_sf"/>
</dbReference>
<keyword evidence="12" id="KW-1185">Reference proteome</keyword>
<evidence type="ECO:0000256" key="7">
    <source>
        <dbReference type="ARBA" id="ARBA00023012"/>
    </source>
</evidence>
<keyword evidence="8" id="KW-0472">Membrane</keyword>
<evidence type="ECO:0000256" key="8">
    <source>
        <dbReference type="ARBA" id="ARBA00023136"/>
    </source>
</evidence>
<organism evidence="11 12">
    <name type="scientific">Chitiniphilus eburneus</name>
    <dbReference type="NCBI Taxonomy" id="2571148"/>
    <lineage>
        <taxon>Bacteria</taxon>
        <taxon>Pseudomonadati</taxon>
        <taxon>Pseudomonadota</taxon>
        <taxon>Betaproteobacteria</taxon>
        <taxon>Neisseriales</taxon>
        <taxon>Chitinibacteraceae</taxon>
        <taxon>Chitiniphilus</taxon>
    </lineage>
</organism>
<reference evidence="11 12" key="1">
    <citation type="submission" date="2019-04" db="EMBL/GenBank/DDBJ databases">
        <title>Chitiniphilus eburnea sp. nov., a novel chitinolytic bacterium isolated from aquaculture sludge.</title>
        <authorList>
            <person name="Sheng M."/>
        </authorList>
    </citation>
    <scope>NUCLEOTIDE SEQUENCE [LARGE SCALE GENOMIC DNA]</scope>
    <source>
        <strain evidence="11 12">HX-2-15</strain>
    </source>
</reference>
<name>A0A4U0PWQ1_9NEIS</name>
<dbReference type="Gene3D" id="3.30.565.10">
    <property type="entry name" value="Histidine kinase-like ATPase, C-terminal domain"/>
    <property type="match status" value="1"/>
</dbReference>
<keyword evidence="4" id="KW-0812">Transmembrane</keyword>
<dbReference type="PROSITE" id="PS50109">
    <property type="entry name" value="HIS_KIN"/>
    <property type="match status" value="1"/>
</dbReference>
<keyword evidence="6" id="KW-1133">Transmembrane helix</keyword>
<evidence type="ECO:0000256" key="3">
    <source>
        <dbReference type="ARBA" id="ARBA00022679"/>
    </source>
</evidence>
<dbReference type="Pfam" id="PF02518">
    <property type="entry name" value="HATPase_c"/>
    <property type="match status" value="1"/>
</dbReference>
<dbReference type="AlphaFoldDB" id="A0A4U0PWQ1"/>
<evidence type="ECO:0000256" key="1">
    <source>
        <dbReference type="ARBA" id="ARBA00004651"/>
    </source>
</evidence>
<dbReference type="PANTHER" id="PTHR24421:SF37">
    <property type="entry name" value="SENSOR HISTIDINE KINASE NARS"/>
    <property type="match status" value="1"/>
</dbReference>
<evidence type="ECO:0000256" key="9">
    <source>
        <dbReference type="SAM" id="MobiDB-lite"/>
    </source>
</evidence>
<dbReference type="InterPro" id="IPR003594">
    <property type="entry name" value="HATPase_dom"/>
</dbReference>
<keyword evidence="5 11" id="KW-0418">Kinase</keyword>
<evidence type="ECO:0000256" key="6">
    <source>
        <dbReference type="ARBA" id="ARBA00022989"/>
    </source>
</evidence>
<keyword evidence="2" id="KW-1003">Cell membrane</keyword>